<dbReference type="AlphaFoldDB" id="A0A174QQJ8"/>
<proteinExistence type="predicted"/>
<organism evidence="1 2">
    <name type="scientific">Fusicatenibacter saccharivorans</name>
    <dbReference type="NCBI Taxonomy" id="1150298"/>
    <lineage>
        <taxon>Bacteria</taxon>
        <taxon>Bacillati</taxon>
        <taxon>Bacillota</taxon>
        <taxon>Clostridia</taxon>
        <taxon>Lachnospirales</taxon>
        <taxon>Lachnospiraceae</taxon>
        <taxon>Fusicatenibacter</taxon>
    </lineage>
</organism>
<evidence type="ECO:0000313" key="2">
    <source>
        <dbReference type="Proteomes" id="UP000095709"/>
    </source>
</evidence>
<dbReference type="Proteomes" id="UP000095709">
    <property type="component" value="Unassembled WGS sequence"/>
</dbReference>
<protein>
    <submittedName>
        <fullName evidence="1">Uncharacterized protein</fullName>
    </submittedName>
</protein>
<dbReference type="EMBL" id="CZAL01000015">
    <property type="protein sequence ID" value="CUP73188.1"/>
    <property type="molecule type" value="Genomic_DNA"/>
</dbReference>
<gene>
    <name evidence="1" type="ORF">ERS852498_02678</name>
</gene>
<evidence type="ECO:0000313" key="1">
    <source>
        <dbReference type="EMBL" id="CUP73188.1"/>
    </source>
</evidence>
<accession>A0A174QQJ8</accession>
<sequence>MTAEGYKTFINGSVMASFMEGIVASILEEKSGAGYGTNCSQLNTVISVIEAMYLCEGMWLFPFCAEDRFFNQPSCIYARAKPRRAKYTHRTKLRFVLCVFRPCRGLSRRIRRWVRKRTPICPLTLALEVKERVAGADCCIG</sequence>
<reference evidence="1 2" key="1">
    <citation type="submission" date="2015-09" db="EMBL/GenBank/DDBJ databases">
        <authorList>
            <consortium name="Pathogen Informatics"/>
        </authorList>
    </citation>
    <scope>NUCLEOTIDE SEQUENCE [LARGE SCALE GENOMIC DNA]</scope>
    <source>
        <strain evidence="1 2">2789STDY5834885</strain>
    </source>
</reference>
<name>A0A174QQJ8_9FIRM</name>